<evidence type="ECO:0000256" key="1">
    <source>
        <dbReference type="ARBA" id="ARBA00022714"/>
    </source>
</evidence>
<gene>
    <name evidence="6" type="ORF">CD175_06545</name>
</gene>
<evidence type="ECO:0000259" key="5">
    <source>
        <dbReference type="PROSITE" id="PS51296"/>
    </source>
</evidence>
<dbReference type="InterPro" id="IPR017941">
    <property type="entry name" value="Rieske_2Fe-2S"/>
</dbReference>
<evidence type="ECO:0000256" key="4">
    <source>
        <dbReference type="ARBA" id="ARBA00023014"/>
    </source>
</evidence>
<keyword evidence="7" id="KW-1185">Reference proteome</keyword>
<evidence type="ECO:0000313" key="7">
    <source>
        <dbReference type="Proteomes" id="UP000238541"/>
    </source>
</evidence>
<name>A0A2S6FP17_9PSED</name>
<keyword evidence="2" id="KW-0479">Metal-binding</keyword>
<dbReference type="Pfam" id="PF00355">
    <property type="entry name" value="Rieske"/>
    <property type="match status" value="1"/>
</dbReference>
<dbReference type="GO" id="GO:0051537">
    <property type="term" value="F:2 iron, 2 sulfur cluster binding"/>
    <property type="evidence" value="ECO:0007669"/>
    <property type="project" value="UniProtKB-KW"/>
</dbReference>
<evidence type="ECO:0000313" key="6">
    <source>
        <dbReference type="EMBL" id="PPK39151.1"/>
    </source>
</evidence>
<protein>
    <submittedName>
        <fullName evidence="6">2Fe-2S ferredoxin</fullName>
    </submittedName>
</protein>
<sequence>MTSIPLCRLDDIADGGALGLPQHQQLHPAGLVAVRQGEQVWVYINRCPHFSVPLDFNPQQFCTWRGKVLMCAHHSAMFRYDDGHCIDGPCKGAQLEAVPVRWVEDQLVMEIELTAGQ</sequence>
<dbReference type="RefSeq" id="WP_104448228.1">
    <property type="nucleotide sequence ID" value="NZ_JBLZZR010000345.1"/>
</dbReference>
<keyword evidence="4" id="KW-0411">Iron-sulfur</keyword>
<keyword evidence="3" id="KW-0408">Iron</keyword>
<evidence type="ECO:0000256" key="3">
    <source>
        <dbReference type="ARBA" id="ARBA00023004"/>
    </source>
</evidence>
<dbReference type="PROSITE" id="PS51296">
    <property type="entry name" value="RIESKE"/>
    <property type="match status" value="1"/>
</dbReference>
<feature type="domain" description="Rieske" evidence="5">
    <location>
        <begin position="4"/>
        <end position="109"/>
    </location>
</feature>
<keyword evidence="1" id="KW-0001">2Fe-2S</keyword>
<dbReference type="Proteomes" id="UP000238541">
    <property type="component" value="Unassembled WGS sequence"/>
</dbReference>
<comment type="caution">
    <text evidence="6">The sequence shown here is derived from an EMBL/GenBank/DDBJ whole genome shotgun (WGS) entry which is preliminary data.</text>
</comment>
<dbReference type="PANTHER" id="PTHR40261">
    <property type="match status" value="1"/>
</dbReference>
<evidence type="ECO:0000256" key="2">
    <source>
        <dbReference type="ARBA" id="ARBA00022723"/>
    </source>
</evidence>
<dbReference type="EMBL" id="NIRS01000002">
    <property type="protein sequence ID" value="PPK39151.1"/>
    <property type="molecule type" value="Genomic_DNA"/>
</dbReference>
<reference evidence="7" key="1">
    <citation type="submission" date="2017-06" db="EMBL/GenBank/DDBJ databases">
        <authorList>
            <person name="Furmanczyk E.M."/>
        </authorList>
    </citation>
    <scope>NUCLEOTIDE SEQUENCE [LARGE SCALE GENOMIC DNA]</scope>
    <source>
        <strain evidence="7">AP3_16</strain>
    </source>
</reference>
<dbReference type="CDD" id="cd03467">
    <property type="entry name" value="Rieske"/>
    <property type="match status" value="1"/>
</dbReference>
<organism evidence="6 7">
    <name type="scientific">Pseudomonas laurylsulfatiphila</name>
    <dbReference type="NCBI Taxonomy" id="2011015"/>
    <lineage>
        <taxon>Bacteria</taxon>
        <taxon>Pseudomonadati</taxon>
        <taxon>Pseudomonadota</taxon>
        <taxon>Gammaproteobacteria</taxon>
        <taxon>Pseudomonadales</taxon>
        <taxon>Pseudomonadaceae</taxon>
        <taxon>Pseudomonas</taxon>
    </lineage>
</organism>
<dbReference type="AlphaFoldDB" id="A0A2S6FP17"/>
<dbReference type="InterPro" id="IPR036922">
    <property type="entry name" value="Rieske_2Fe-2S_sf"/>
</dbReference>
<proteinExistence type="predicted"/>
<dbReference type="Gene3D" id="2.102.10.10">
    <property type="entry name" value="Rieske [2Fe-2S] iron-sulphur domain"/>
    <property type="match status" value="1"/>
</dbReference>
<dbReference type="GO" id="GO:0046872">
    <property type="term" value="F:metal ion binding"/>
    <property type="evidence" value="ECO:0007669"/>
    <property type="project" value="UniProtKB-KW"/>
</dbReference>
<dbReference type="SUPFAM" id="SSF50022">
    <property type="entry name" value="ISP domain"/>
    <property type="match status" value="1"/>
</dbReference>
<dbReference type="PANTHER" id="PTHR40261:SF1">
    <property type="entry name" value="RIESKE DOMAIN-CONTAINING PROTEIN"/>
    <property type="match status" value="1"/>
</dbReference>
<accession>A0A2S6FP17</accession>